<feature type="region of interest" description="Disordered" evidence="1">
    <location>
        <begin position="372"/>
        <end position="407"/>
    </location>
</feature>
<evidence type="ECO:0000256" key="1">
    <source>
        <dbReference type="SAM" id="MobiDB-lite"/>
    </source>
</evidence>
<dbReference type="Pfam" id="PF01497">
    <property type="entry name" value="Peripla_BP_2"/>
    <property type="match status" value="1"/>
</dbReference>
<evidence type="ECO:0000313" key="3">
    <source>
        <dbReference type="EMBL" id="PKK89136.1"/>
    </source>
</evidence>
<comment type="caution">
    <text evidence="3">The sequence shown here is derived from an EMBL/GenBank/DDBJ whole genome shotgun (WGS) entry which is preliminary data.</text>
</comment>
<protein>
    <recommendedName>
        <fullName evidence="2">Fe/B12 periplasmic-binding domain-containing protein</fullName>
    </recommendedName>
</protein>
<dbReference type="PANTHER" id="PTHR30535">
    <property type="entry name" value="VITAMIN B12-BINDING PROTEIN"/>
    <property type="match status" value="1"/>
</dbReference>
<dbReference type="AlphaFoldDB" id="A0A2N1PLD1"/>
<organism evidence="3 4">
    <name type="scientific">Candidatus Wallbacteria bacterium HGW-Wallbacteria-1</name>
    <dbReference type="NCBI Taxonomy" id="2013854"/>
    <lineage>
        <taxon>Bacteria</taxon>
        <taxon>Candidatus Walliibacteriota</taxon>
    </lineage>
</organism>
<name>A0A2N1PLD1_9BACT</name>
<dbReference type="InterPro" id="IPR050902">
    <property type="entry name" value="ABC_Transporter_SBP"/>
</dbReference>
<dbReference type="EMBL" id="PGXC01000024">
    <property type="protein sequence ID" value="PKK89136.1"/>
    <property type="molecule type" value="Genomic_DNA"/>
</dbReference>
<feature type="domain" description="Fe/B12 periplasmic-binding" evidence="2">
    <location>
        <begin position="66"/>
        <end position="345"/>
    </location>
</feature>
<dbReference type="PROSITE" id="PS50983">
    <property type="entry name" value="FE_B12_PBP"/>
    <property type="match status" value="1"/>
</dbReference>
<dbReference type="Gene3D" id="3.40.50.1980">
    <property type="entry name" value="Nitrogenase molybdenum iron protein domain"/>
    <property type="match status" value="2"/>
</dbReference>
<proteinExistence type="predicted"/>
<dbReference type="InterPro" id="IPR002491">
    <property type="entry name" value="ABC_transptr_periplasmic_BD"/>
</dbReference>
<dbReference type="Proteomes" id="UP000233256">
    <property type="component" value="Unassembled WGS sequence"/>
</dbReference>
<evidence type="ECO:0000313" key="4">
    <source>
        <dbReference type="Proteomes" id="UP000233256"/>
    </source>
</evidence>
<evidence type="ECO:0000259" key="2">
    <source>
        <dbReference type="PROSITE" id="PS50983"/>
    </source>
</evidence>
<reference evidence="3 4" key="1">
    <citation type="journal article" date="2017" name="ISME J.">
        <title>Potential for microbial H2 and metal transformations associated with novel bacteria and archaea in deep terrestrial subsurface sediments.</title>
        <authorList>
            <person name="Hernsdorf A.W."/>
            <person name="Amano Y."/>
            <person name="Miyakawa K."/>
            <person name="Ise K."/>
            <person name="Suzuki Y."/>
            <person name="Anantharaman K."/>
            <person name="Probst A."/>
            <person name="Burstein D."/>
            <person name="Thomas B.C."/>
            <person name="Banfield J.F."/>
        </authorList>
    </citation>
    <scope>NUCLEOTIDE SEQUENCE [LARGE SCALE GENOMIC DNA]</scope>
    <source>
        <strain evidence="3">HGW-Wallbacteria-1</strain>
    </source>
</reference>
<dbReference type="PANTHER" id="PTHR30535:SF34">
    <property type="entry name" value="MOLYBDATE-BINDING PROTEIN MOLA"/>
    <property type="match status" value="1"/>
</dbReference>
<gene>
    <name evidence="3" type="ORF">CVV64_15630</name>
</gene>
<accession>A0A2N1PLD1</accession>
<dbReference type="SUPFAM" id="SSF53807">
    <property type="entry name" value="Helical backbone' metal receptor"/>
    <property type="match status" value="1"/>
</dbReference>
<sequence length="407" mass="43774">MRIATLMTISFLNIVLLLFSLLIPPFPLHCLHAMDSHSEQAKEFSSPVRVIDQTGRTIELPHPSARTAVLFPQAMGGILVLGLATDTIVGIPNFMLKWTPEKCPDFIRKVAPGLAGVADIGYPGKVNTETLLMLKPDLIIGPVHLMKASDAIRALGFSVVSVKAGFGSISDWHEAISIIAALHGVEDRLETYKSTCSRIVGLADKVGSIEKSRQVSAVFITSFMGKMQAGGSRTSMAFDILTRAGARCPASDLSGAGQISLESLYLWNPDHIFLGETSVPSECRNDPCRAIVSMIPGTDKLKAVISGNVHVVPQDDPECWFSSWFQPANHPLGILWAASLMYPEHLKSLDINAIAEKFFSDVYGYSTYDSSNSTSTDGSIGAEGSIGADGSISGNGMSKNEQETMKK</sequence>